<dbReference type="PROSITE" id="PS00099">
    <property type="entry name" value="THIOLASE_3"/>
    <property type="match status" value="1"/>
</dbReference>
<dbReference type="RefSeq" id="WP_394483991.1">
    <property type="nucleotide sequence ID" value="NZ_JBIGHV010000012.1"/>
</dbReference>
<organism evidence="2 3">
    <name type="scientific">Pelomonas parva</name>
    <dbReference type="NCBI Taxonomy" id="3299032"/>
    <lineage>
        <taxon>Bacteria</taxon>
        <taxon>Pseudomonadati</taxon>
        <taxon>Pseudomonadota</taxon>
        <taxon>Betaproteobacteria</taxon>
        <taxon>Burkholderiales</taxon>
        <taxon>Sphaerotilaceae</taxon>
        <taxon>Roseateles</taxon>
    </lineage>
</organism>
<evidence type="ECO:0000256" key="1">
    <source>
        <dbReference type="SAM" id="SignalP"/>
    </source>
</evidence>
<keyword evidence="3" id="KW-1185">Reference proteome</keyword>
<proteinExistence type="predicted"/>
<dbReference type="InterPro" id="IPR024079">
    <property type="entry name" value="MetalloPept_cat_dom_sf"/>
</dbReference>
<feature type="chain" id="PRO_5045498794" evidence="1">
    <location>
        <begin position="26"/>
        <end position="503"/>
    </location>
</feature>
<accession>A0ABW7F9P9</accession>
<feature type="signal peptide" evidence="1">
    <location>
        <begin position="1"/>
        <end position="25"/>
    </location>
</feature>
<comment type="caution">
    <text evidence="2">The sequence shown here is derived from an EMBL/GenBank/DDBJ whole genome shotgun (WGS) entry which is preliminary data.</text>
</comment>
<name>A0ABW7F9P9_9BURK</name>
<protein>
    <submittedName>
        <fullName evidence="2">M64 family metallopeptidase</fullName>
    </submittedName>
</protein>
<dbReference type="Gene3D" id="3.40.390.10">
    <property type="entry name" value="Collagenase (Catalytic Domain)"/>
    <property type="match status" value="1"/>
</dbReference>
<dbReference type="EMBL" id="JBIGHV010000012">
    <property type="protein sequence ID" value="MFG6433354.1"/>
    <property type="molecule type" value="Genomic_DNA"/>
</dbReference>
<evidence type="ECO:0000313" key="2">
    <source>
        <dbReference type="EMBL" id="MFG6433354.1"/>
    </source>
</evidence>
<dbReference type="InterPro" id="IPR020610">
    <property type="entry name" value="Thiolase_AS"/>
</dbReference>
<dbReference type="InterPro" id="IPR019026">
    <property type="entry name" value="Peptidase_M64_IgA"/>
</dbReference>
<gene>
    <name evidence="2" type="ORF">ACG00Y_25835</name>
</gene>
<sequence>MQPNSIPWLRALMRACAACLFAALAACGGGGGGTSAETVTPVATPAAPAASAAQPPTSAASAATASLKVDWPPIPYDVTAGWPFDIGLYVVGGDGKETWTVKCSAHITCAITGGSRLVVTSLAEDQPVETTIALSATNSQGHKGSLTVPMIAWPKSLKLTSLLGARDSPGIHLLILNDGFLPADMGLYRDAATGVLNELFSRPEIAAHRDAWNVHVAELVVLDDATGQAKASPLGARLGCSGVARAICFEDGLVKRAALAHLPHYSSIVLILNSTAFGGSGGSGVAAVTRQPKSAEVAVHELGHAFAGLADEYTQAPDTTPFRQFNSPNLTLKTDRNEIPWRHWIAADTPLPSPVNALTMQPDVVGLFEGGGYVSNGIYRPTFDSFMRSDTKLLGPVNAEAWALSVYAKGGAWRRIAPAVGATLTRNAQPAEGWLFEAQPLLGRSIAETRWYVDGVERTDQRGAGQLQVSTPGALQVRVDLVDLTGRVRLDQGVVNSLTWTVP</sequence>
<evidence type="ECO:0000313" key="3">
    <source>
        <dbReference type="Proteomes" id="UP001606210"/>
    </source>
</evidence>
<dbReference type="Proteomes" id="UP001606210">
    <property type="component" value="Unassembled WGS sequence"/>
</dbReference>
<keyword evidence="1" id="KW-0732">Signal</keyword>
<dbReference type="Pfam" id="PF09471">
    <property type="entry name" value="Peptidase_M64"/>
    <property type="match status" value="1"/>
</dbReference>
<reference evidence="2 3" key="1">
    <citation type="submission" date="2024-08" db="EMBL/GenBank/DDBJ databases">
        <authorList>
            <person name="Lu H."/>
        </authorList>
    </citation>
    <scope>NUCLEOTIDE SEQUENCE [LARGE SCALE GENOMIC DNA]</scope>
    <source>
        <strain evidence="2 3">LYH14W</strain>
    </source>
</reference>